<dbReference type="SUPFAM" id="SSF54593">
    <property type="entry name" value="Glyoxalase/Bleomycin resistance protein/Dihydroxybiphenyl dioxygenase"/>
    <property type="match status" value="1"/>
</dbReference>
<comment type="caution">
    <text evidence="2">The sequence shown here is derived from an EMBL/GenBank/DDBJ whole genome shotgun (WGS) entry which is preliminary data.</text>
</comment>
<dbReference type="Pfam" id="PF00903">
    <property type="entry name" value="Glyoxalase"/>
    <property type="match status" value="1"/>
</dbReference>
<evidence type="ECO:0000313" key="2">
    <source>
        <dbReference type="EMBL" id="MCP9001871.1"/>
    </source>
</evidence>
<proteinExistence type="predicted"/>
<protein>
    <submittedName>
        <fullName evidence="2">VOC family protein</fullName>
    </submittedName>
</protein>
<dbReference type="PROSITE" id="PS51819">
    <property type="entry name" value="VOC"/>
    <property type="match status" value="1"/>
</dbReference>
<dbReference type="Proteomes" id="UP001524318">
    <property type="component" value="Unassembled WGS sequence"/>
</dbReference>
<evidence type="ECO:0000313" key="3">
    <source>
        <dbReference type="Proteomes" id="UP001524318"/>
    </source>
</evidence>
<organism evidence="2 3">
    <name type="scientific">Pseudarthrobacter humi</name>
    <dbReference type="NCBI Taxonomy" id="2952523"/>
    <lineage>
        <taxon>Bacteria</taxon>
        <taxon>Bacillati</taxon>
        <taxon>Actinomycetota</taxon>
        <taxon>Actinomycetes</taxon>
        <taxon>Micrococcales</taxon>
        <taxon>Micrococcaceae</taxon>
        <taxon>Pseudarthrobacter</taxon>
    </lineage>
</organism>
<accession>A0ABT1LXI4</accession>
<dbReference type="InterPro" id="IPR037523">
    <property type="entry name" value="VOC_core"/>
</dbReference>
<dbReference type="InterPro" id="IPR004360">
    <property type="entry name" value="Glyas_Fos-R_dOase_dom"/>
</dbReference>
<name>A0ABT1LXI4_9MICC</name>
<reference evidence="2 3" key="1">
    <citation type="submission" date="2022-06" db="EMBL/GenBank/DDBJ databases">
        <title>Pseudarthrobacter sp. strain RMG13 Genome sequencing and assembly.</title>
        <authorList>
            <person name="Kim I."/>
        </authorList>
    </citation>
    <scope>NUCLEOTIDE SEQUENCE [LARGE SCALE GENOMIC DNA]</scope>
    <source>
        <strain evidence="2 3">RMG13</strain>
    </source>
</reference>
<dbReference type="InterPro" id="IPR029068">
    <property type="entry name" value="Glyas_Bleomycin-R_OHBP_Dase"/>
</dbReference>
<dbReference type="EMBL" id="JANCLV010000021">
    <property type="protein sequence ID" value="MCP9001871.1"/>
    <property type="molecule type" value="Genomic_DNA"/>
</dbReference>
<keyword evidence="3" id="KW-1185">Reference proteome</keyword>
<feature type="domain" description="VOC" evidence="1">
    <location>
        <begin position="6"/>
        <end position="122"/>
    </location>
</feature>
<gene>
    <name evidence="2" type="ORF">NFC73_19375</name>
</gene>
<sequence>MGYSAKVASSVLFVAELDRSVTFYCDLFGCEVSLRSEGDAALLLAAGGFQLYLIARGNRAEHHTGGLGFHVLMWATDSVQGLEYFQQALKEMGRYTDTHTAGGVTFVEGVDPDGIRVIVAHPDPSERPRSVFDSRLYT</sequence>
<dbReference type="CDD" id="cd06587">
    <property type="entry name" value="VOC"/>
    <property type="match status" value="1"/>
</dbReference>
<dbReference type="RefSeq" id="WP_254752927.1">
    <property type="nucleotide sequence ID" value="NZ_JANCLV010000021.1"/>
</dbReference>
<evidence type="ECO:0000259" key="1">
    <source>
        <dbReference type="PROSITE" id="PS51819"/>
    </source>
</evidence>
<dbReference type="Gene3D" id="3.10.180.10">
    <property type="entry name" value="2,3-Dihydroxybiphenyl 1,2-Dioxygenase, domain 1"/>
    <property type="match status" value="1"/>
</dbReference>